<gene>
    <name evidence="2" type="ORF">DLJ60_25855</name>
</gene>
<keyword evidence="3" id="KW-1185">Reference proteome</keyword>
<reference evidence="2 3" key="1">
    <citation type="submission" date="2018-05" db="EMBL/GenBank/DDBJ databases">
        <title>Micromonospora from Atacama Desert.</title>
        <authorList>
            <person name="Carro L."/>
            <person name="Goodfellow M."/>
            <person name="Klenk H.-P."/>
        </authorList>
    </citation>
    <scope>NUCLEOTIDE SEQUENCE [LARGE SCALE GENOMIC DNA]</scope>
    <source>
        <strain evidence="2 3">LB41</strain>
    </source>
</reference>
<evidence type="ECO:0000256" key="1">
    <source>
        <dbReference type="SAM" id="Phobius"/>
    </source>
</evidence>
<keyword evidence="1" id="KW-0812">Transmembrane</keyword>
<keyword evidence="1" id="KW-0472">Membrane</keyword>
<evidence type="ECO:0000313" key="3">
    <source>
        <dbReference type="Proteomes" id="UP000274694"/>
    </source>
</evidence>
<evidence type="ECO:0008006" key="4">
    <source>
        <dbReference type="Google" id="ProtNLM"/>
    </source>
</evidence>
<accession>A0ABX9XWY4</accession>
<sequence>MFLVFFALVLLALAWPVFAAAALVFVVVALLALRRDPHLRGRAWALRRAGWFLAAGAAFTGAAAYGRGLAATTFGILDPDDACMLRRPEGYSHRIGASADGSSSMWPLRDTTCGPDLVPGYVNPLVAGSAGLFVVLLAVLILAEVRSRRLPDGDAARR</sequence>
<feature type="transmembrane region" description="Helical" evidence="1">
    <location>
        <begin position="125"/>
        <end position="143"/>
    </location>
</feature>
<name>A0ABX9XWY4_MICCH</name>
<comment type="caution">
    <text evidence="2">The sequence shown here is derived from an EMBL/GenBank/DDBJ whole genome shotgun (WGS) entry which is preliminary data.</text>
</comment>
<evidence type="ECO:0000313" key="2">
    <source>
        <dbReference type="EMBL" id="RQW87687.1"/>
    </source>
</evidence>
<dbReference type="EMBL" id="QGTA01000262">
    <property type="protein sequence ID" value="RQW87687.1"/>
    <property type="molecule type" value="Genomic_DNA"/>
</dbReference>
<protein>
    <recommendedName>
        <fullName evidence="4">Integral membrane protein</fullName>
    </recommendedName>
</protein>
<proteinExistence type="predicted"/>
<dbReference type="Proteomes" id="UP000274694">
    <property type="component" value="Unassembled WGS sequence"/>
</dbReference>
<dbReference type="RefSeq" id="WP_043326959.1">
    <property type="nucleotide sequence ID" value="NZ_CADEAV010000091.1"/>
</dbReference>
<feature type="transmembrane region" description="Helical" evidence="1">
    <location>
        <begin position="6"/>
        <end position="33"/>
    </location>
</feature>
<organism evidence="2 3">
    <name type="scientific">Micromonospora chalcea</name>
    <dbReference type="NCBI Taxonomy" id="1874"/>
    <lineage>
        <taxon>Bacteria</taxon>
        <taxon>Bacillati</taxon>
        <taxon>Actinomycetota</taxon>
        <taxon>Actinomycetes</taxon>
        <taxon>Micromonosporales</taxon>
        <taxon>Micromonosporaceae</taxon>
        <taxon>Micromonospora</taxon>
    </lineage>
</organism>
<dbReference type="GeneID" id="91359363"/>
<feature type="transmembrane region" description="Helical" evidence="1">
    <location>
        <begin position="45"/>
        <end position="65"/>
    </location>
</feature>
<keyword evidence="1" id="KW-1133">Transmembrane helix</keyword>